<organism evidence="2">
    <name type="scientific">Timema cristinae</name>
    <name type="common">Walking stick</name>
    <dbReference type="NCBI Taxonomy" id="61476"/>
    <lineage>
        <taxon>Eukaryota</taxon>
        <taxon>Metazoa</taxon>
        <taxon>Ecdysozoa</taxon>
        <taxon>Arthropoda</taxon>
        <taxon>Hexapoda</taxon>
        <taxon>Insecta</taxon>
        <taxon>Pterygota</taxon>
        <taxon>Neoptera</taxon>
        <taxon>Polyneoptera</taxon>
        <taxon>Phasmatodea</taxon>
        <taxon>Timematodea</taxon>
        <taxon>Timematoidea</taxon>
        <taxon>Timematidae</taxon>
        <taxon>Timema</taxon>
    </lineage>
</organism>
<dbReference type="AlphaFoldDB" id="A0A7R9DC91"/>
<accession>A0A7R9DC91</accession>
<gene>
    <name evidence="2" type="ORF">TCEB3V08_LOCUS11205</name>
</gene>
<dbReference type="EMBL" id="OC322609">
    <property type="protein sequence ID" value="CAD7412031.1"/>
    <property type="molecule type" value="Genomic_DNA"/>
</dbReference>
<feature type="region of interest" description="Disordered" evidence="1">
    <location>
        <begin position="1"/>
        <end position="22"/>
    </location>
</feature>
<feature type="compositionally biased region" description="Polar residues" evidence="1">
    <location>
        <begin position="1"/>
        <end position="10"/>
    </location>
</feature>
<evidence type="ECO:0000256" key="1">
    <source>
        <dbReference type="SAM" id="MobiDB-lite"/>
    </source>
</evidence>
<evidence type="ECO:0000313" key="2">
    <source>
        <dbReference type="EMBL" id="CAD7412031.1"/>
    </source>
</evidence>
<name>A0A7R9DC91_TIMCR</name>
<protein>
    <submittedName>
        <fullName evidence="2">Uncharacterized protein</fullName>
    </submittedName>
</protein>
<reference evidence="2" key="1">
    <citation type="submission" date="2020-11" db="EMBL/GenBank/DDBJ databases">
        <authorList>
            <person name="Tran Van P."/>
        </authorList>
    </citation>
    <scope>NUCLEOTIDE SEQUENCE</scope>
</reference>
<proteinExistence type="predicted"/>
<sequence>MAETSLTNSALDHVTSKAGGKKLSIPSWETSSNLLITIKTDRTRVTPLSGWPPIRVWKEPEERAAVMR</sequence>